<evidence type="ECO:0000259" key="1">
    <source>
        <dbReference type="Pfam" id="PF26441"/>
    </source>
</evidence>
<evidence type="ECO:0000313" key="3">
    <source>
        <dbReference type="Proteomes" id="UP000291097"/>
    </source>
</evidence>
<dbReference type="EMBL" id="SHMP01000003">
    <property type="protein sequence ID" value="RZV11583.1"/>
    <property type="molecule type" value="Genomic_DNA"/>
</dbReference>
<accession>A0A482Y8N4</accession>
<dbReference type="Proteomes" id="UP000291097">
    <property type="component" value="Unassembled WGS sequence"/>
</dbReference>
<reference evidence="2 3" key="1">
    <citation type="submission" date="2019-02" db="EMBL/GenBank/DDBJ databases">
        <title>Genomic Encyclopedia of Archaeal and Bacterial Type Strains, Phase II (KMG-II): from individual species to whole genera.</title>
        <authorList>
            <person name="Goeker M."/>
        </authorList>
    </citation>
    <scope>NUCLEOTIDE SEQUENCE [LARGE SCALE GENOMIC DNA]</scope>
    <source>
        <strain evidence="2 3">DSM 18328</strain>
    </source>
</reference>
<proteinExistence type="predicted"/>
<gene>
    <name evidence="2" type="ORF">BDK88_0462</name>
</gene>
<sequence>MIRRKYLAASGLMTVGIAGCTRVRGETQLTADDVVADDSSATLPFRNDGKEVLSIQLQKQFLDDVKREYYPFYVSSWQRDGVRLDSLRLEFRSPPYTSGFSPAGISLREDAHAHKATLSRDEDDPSTTILNVPDTTDIGQGSVVVQLLLSADHTQDPQKLWIGAEATLSSDSLLGADYRATGDVTVEFP</sequence>
<dbReference type="AlphaFoldDB" id="A0A482Y8N4"/>
<dbReference type="InterPro" id="IPR058434">
    <property type="entry name" value="DUF8121"/>
</dbReference>
<evidence type="ECO:0000313" key="2">
    <source>
        <dbReference type="EMBL" id="RZV11583.1"/>
    </source>
</evidence>
<name>A0A482Y8N4_9EURY</name>
<dbReference type="Pfam" id="PF26441">
    <property type="entry name" value="DUF8121"/>
    <property type="match status" value="1"/>
</dbReference>
<comment type="caution">
    <text evidence="2">The sequence shown here is derived from an EMBL/GenBank/DDBJ whole genome shotgun (WGS) entry which is preliminary data.</text>
</comment>
<protein>
    <recommendedName>
        <fullName evidence="1">DUF8121 domain-containing protein</fullName>
    </recommendedName>
</protein>
<organism evidence="2 3">
    <name type="scientific">Natrinema hispanicum</name>
    <dbReference type="NCBI Taxonomy" id="392421"/>
    <lineage>
        <taxon>Archaea</taxon>
        <taxon>Methanobacteriati</taxon>
        <taxon>Methanobacteriota</taxon>
        <taxon>Stenosarchaea group</taxon>
        <taxon>Halobacteria</taxon>
        <taxon>Halobacteriales</taxon>
        <taxon>Natrialbaceae</taxon>
        <taxon>Natrinema</taxon>
    </lineage>
</organism>
<feature type="domain" description="DUF8121" evidence="1">
    <location>
        <begin position="32"/>
        <end position="189"/>
    </location>
</feature>
<dbReference type="PROSITE" id="PS51257">
    <property type="entry name" value="PROKAR_LIPOPROTEIN"/>
    <property type="match status" value="1"/>
</dbReference>